<feature type="region of interest" description="Disordered" evidence="4">
    <location>
        <begin position="683"/>
        <end position="702"/>
    </location>
</feature>
<dbReference type="Gene3D" id="2.30.30.40">
    <property type="entry name" value="SH3 Domains"/>
    <property type="match status" value="1"/>
</dbReference>
<evidence type="ECO:0000256" key="1">
    <source>
        <dbReference type="ARBA" id="ARBA00022443"/>
    </source>
</evidence>
<keyword evidence="3" id="KW-0175">Coiled coil</keyword>
<feature type="coiled-coil region" evidence="3">
    <location>
        <begin position="124"/>
        <end position="151"/>
    </location>
</feature>
<dbReference type="Pfam" id="PF07653">
    <property type="entry name" value="SH3_2"/>
    <property type="match status" value="1"/>
</dbReference>
<organism evidence="6 7">
    <name type="scientific">Grus japonensis</name>
    <name type="common">Japanese crane</name>
    <name type="synonym">Red-crowned crane</name>
    <dbReference type="NCBI Taxonomy" id="30415"/>
    <lineage>
        <taxon>Eukaryota</taxon>
        <taxon>Metazoa</taxon>
        <taxon>Chordata</taxon>
        <taxon>Craniata</taxon>
        <taxon>Vertebrata</taxon>
        <taxon>Euteleostomi</taxon>
        <taxon>Archelosauria</taxon>
        <taxon>Archosauria</taxon>
        <taxon>Dinosauria</taxon>
        <taxon>Saurischia</taxon>
        <taxon>Theropoda</taxon>
        <taxon>Coelurosauria</taxon>
        <taxon>Aves</taxon>
        <taxon>Neognathae</taxon>
        <taxon>Neoaves</taxon>
        <taxon>Gruiformes</taxon>
        <taxon>Gruidae</taxon>
        <taxon>Grus</taxon>
    </lineage>
</organism>
<dbReference type="InterPro" id="IPR036028">
    <property type="entry name" value="SH3-like_dom_sf"/>
</dbReference>
<dbReference type="Pfam" id="PF25566">
    <property type="entry name" value="RIMB1_N"/>
    <property type="match status" value="1"/>
</dbReference>
<evidence type="ECO:0000256" key="4">
    <source>
        <dbReference type="SAM" id="MobiDB-lite"/>
    </source>
</evidence>
<evidence type="ECO:0000259" key="5">
    <source>
        <dbReference type="PROSITE" id="PS50002"/>
    </source>
</evidence>
<dbReference type="InterPro" id="IPR001452">
    <property type="entry name" value="SH3_domain"/>
</dbReference>
<evidence type="ECO:0000313" key="7">
    <source>
        <dbReference type="Proteomes" id="UP001623348"/>
    </source>
</evidence>
<evidence type="ECO:0000256" key="2">
    <source>
        <dbReference type="PROSITE-ProRule" id="PRU00192"/>
    </source>
</evidence>
<feature type="compositionally biased region" description="Polar residues" evidence="4">
    <location>
        <begin position="692"/>
        <end position="702"/>
    </location>
</feature>
<feature type="region of interest" description="Disordered" evidence="4">
    <location>
        <begin position="208"/>
        <end position="240"/>
    </location>
</feature>
<comment type="caution">
    <text evidence="6">The sequence shown here is derived from an EMBL/GenBank/DDBJ whole genome shotgun (WGS) entry which is preliminary data.</text>
</comment>
<feature type="region of interest" description="Disordered" evidence="4">
    <location>
        <begin position="1"/>
        <end position="36"/>
    </location>
</feature>
<protein>
    <submittedName>
        <fullName evidence="6">RIMS-binding protein 3A-like</fullName>
    </submittedName>
</protein>
<evidence type="ECO:0000313" key="6">
    <source>
        <dbReference type="EMBL" id="GAB0201693.1"/>
    </source>
</evidence>
<feature type="coiled-coil region" evidence="3">
    <location>
        <begin position="285"/>
        <end position="348"/>
    </location>
</feature>
<dbReference type="Proteomes" id="UP001623348">
    <property type="component" value="Unassembled WGS sequence"/>
</dbReference>
<dbReference type="EMBL" id="BAAFJT010000033">
    <property type="protein sequence ID" value="GAB0201693.1"/>
    <property type="molecule type" value="Genomic_DNA"/>
</dbReference>
<accession>A0ABC9XVA0</accession>
<dbReference type="SUPFAM" id="SSF50044">
    <property type="entry name" value="SH3-domain"/>
    <property type="match status" value="1"/>
</dbReference>
<dbReference type="AlphaFoldDB" id="A0ABC9XVA0"/>
<sequence>MTRNVAGRGLVARSCASPRRGPAQAPGSLAQKEEQRQELEALRAELEEERLHTQELRRRFTAETQELKAALDREQQLLAQRLQCEWEQRQAQSVRQLQELNQRQRVAETRQLLRWKEAELREGQELLRREFTAAARQARDLQRQLAEEMARPTRSIREAGSKLRDVLSQLPWETDGDQPAHIRHLQNQLQLERRLFIKYILQRFEGELPASPGTAQPEGPSGHQGRQEMQSSCSSGQNGPQALEALQKRPLESPNAGQRTTRKAVADAQLQVPEGEDVVLPGSTCSQLLEQNTRLQRLLEELARQQSALETENRLLTKDGSAEACKEAERLQQKNAQLAALALQLAEKSRHLQATIDRLVSSCEPLPIQSSAEELCMASFPQQRDGDMGEPAGALLVGDRRDDFSHKVPEELQAQVAADEGGSSDVSTRCPACEELQLQLAEVTDANSRLAEENARLWGQMGWTQQVQAENADLKGHLARVADERDSAIRTNICLQTQLQEAERELKAMREMAERSQQLGKELEETKLALQRKEEEGRRLQRAETEVYREHNKTLQLFQAQLIELNGQYRKLNKQRQQLYQELGRLGRERSDRINSRPLQAQLAADKETVLWEAMRKQPSELRAFIARYSYDPFDGPNQQPELELPLVAGQYVYVFGDVDEDGWYVAELTNGTRGFVPSNLVEEVSDDGQSDDTGASAETSD</sequence>
<evidence type="ECO:0000256" key="3">
    <source>
        <dbReference type="SAM" id="Coils"/>
    </source>
</evidence>
<dbReference type="FunFam" id="2.30.30.40:FF:000006">
    <property type="entry name" value="RIMS-binding protein 2 isoform X1"/>
    <property type="match status" value="1"/>
</dbReference>
<dbReference type="InterPro" id="IPR040325">
    <property type="entry name" value="RIMBP1/2/3"/>
</dbReference>
<keyword evidence="7" id="KW-1185">Reference proteome</keyword>
<name>A0ABC9XVA0_GRUJA</name>
<reference evidence="6 7" key="1">
    <citation type="submission" date="2024-06" db="EMBL/GenBank/DDBJ databases">
        <title>The draft genome of Grus japonensis, version 3.</title>
        <authorList>
            <person name="Nabeshima K."/>
            <person name="Suzuki S."/>
            <person name="Onuma M."/>
        </authorList>
    </citation>
    <scope>NUCLEOTIDE SEQUENCE [LARGE SCALE GENOMIC DNA]</scope>
    <source>
        <strain evidence="6 7">451A</strain>
    </source>
</reference>
<feature type="coiled-coil region" evidence="3">
    <location>
        <begin position="485"/>
        <end position="589"/>
    </location>
</feature>
<dbReference type="PROSITE" id="PS50002">
    <property type="entry name" value="SH3"/>
    <property type="match status" value="1"/>
</dbReference>
<dbReference type="PANTHER" id="PTHR14234">
    <property type="entry name" value="RIM BINDING PROTEIN-RELATED"/>
    <property type="match status" value="1"/>
</dbReference>
<dbReference type="SMART" id="SM00326">
    <property type="entry name" value="SH3"/>
    <property type="match status" value="1"/>
</dbReference>
<proteinExistence type="predicted"/>
<feature type="domain" description="SH3" evidence="5">
    <location>
        <begin position="620"/>
        <end position="687"/>
    </location>
</feature>
<keyword evidence="1 2" id="KW-0728">SH3 domain</keyword>
<dbReference type="InterPro" id="IPR057950">
    <property type="entry name" value="RIMB1/RIM3A-C-like_N"/>
</dbReference>
<feature type="compositionally biased region" description="Polar residues" evidence="4">
    <location>
        <begin position="227"/>
        <end position="240"/>
    </location>
</feature>
<gene>
    <name evidence="6" type="ORF">GRJ2_002634900</name>
</gene>
<dbReference type="PANTHER" id="PTHR14234:SF20">
    <property type="entry name" value="PERIPHERAL-TYPE BENZODIAZEPINE RECEPTOR-ASSOCIATED PROTEIN 1"/>
    <property type="match status" value="1"/>
</dbReference>